<sequence>VHWPEVMMTFDTTTGTLFSADAFGTFGALEGALFADEVDFAGKWLDDARRYYTNIVGKYGVQVQAVLKKAATLPIETIAPLHGPVWRKNLGWFIGKYDLWSRCEPEEKAVVVLYGSMYGNTASAANALAAKVAAKGVKVAVHDLSCIDNSEAVAECWRASTIVLAAPTYNGGIYLPAANLLEDLKALNLHDRTFALVENGSWAPMSAKLMAAKIGELKNCIVLDAKVTVRGRLTATQDAELEA</sequence>
<dbReference type="PROSITE" id="PS00201">
    <property type="entry name" value="FLAVODOXIN"/>
    <property type="match status" value="1"/>
</dbReference>
<dbReference type="GO" id="GO:0009055">
    <property type="term" value="F:electron transfer activity"/>
    <property type="evidence" value="ECO:0007669"/>
    <property type="project" value="InterPro"/>
</dbReference>
<dbReference type="EMBL" id="AJWY01005980">
    <property type="protein sequence ID" value="EKC68140.1"/>
    <property type="molecule type" value="Genomic_DNA"/>
</dbReference>
<dbReference type="Pfam" id="PF00258">
    <property type="entry name" value="Flavodoxin_1"/>
    <property type="match status" value="1"/>
</dbReference>
<accession>K1TPC1</accession>
<dbReference type="InterPro" id="IPR036866">
    <property type="entry name" value="RibonucZ/Hydroxyglut_hydro"/>
</dbReference>
<evidence type="ECO:0000256" key="2">
    <source>
        <dbReference type="ARBA" id="ARBA00022982"/>
    </source>
</evidence>
<dbReference type="AlphaFoldDB" id="K1TPC1"/>
<dbReference type="PANTHER" id="PTHR32145">
    <property type="entry name" value="DIFLAVIN FLAVOPROTEIN A 2-RELATED"/>
    <property type="match status" value="1"/>
</dbReference>
<dbReference type="InterPro" id="IPR029039">
    <property type="entry name" value="Flavoprotein-like_sf"/>
</dbReference>
<feature type="domain" description="Flavodoxin-like" evidence="3">
    <location>
        <begin position="110"/>
        <end position="243"/>
    </location>
</feature>
<dbReference type="SUPFAM" id="SSF52218">
    <property type="entry name" value="Flavoproteins"/>
    <property type="match status" value="1"/>
</dbReference>
<feature type="non-terminal residue" evidence="4">
    <location>
        <position position="1"/>
    </location>
</feature>
<evidence type="ECO:0000313" key="4">
    <source>
        <dbReference type="EMBL" id="EKC68140.1"/>
    </source>
</evidence>
<dbReference type="PANTHER" id="PTHR32145:SF20">
    <property type="entry name" value="FLAVOPROTEIN"/>
    <property type="match status" value="1"/>
</dbReference>
<dbReference type="InterPro" id="IPR051285">
    <property type="entry name" value="NADH_oxidoreductase_modular"/>
</dbReference>
<gene>
    <name evidence="4" type="ORF">LEA_08945</name>
</gene>
<dbReference type="Gene3D" id="3.60.15.10">
    <property type="entry name" value="Ribonuclease Z/Hydroxyacylglutathione hydrolase-like"/>
    <property type="match status" value="1"/>
</dbReference>
<dbReference type="InterPro" id="IPR008254">
    <property type="entry name" value="Flavodoxin/NO_synth"/>
</dbReference>
<organism evidence="4">
    <name type="scientific">human gut metagenome</name>
    <dbReference type="NCBI Taxonomy" id="408170"/>
    <lineage>
        <taxon>unclassified sequences</taxon>
        <taxon>metagenomes</taxon>
        <taxon>organismal metagenomes</taxon>
    </lineage>
</organism>
<comment type="caution">
    <text evidence="4">The sequence shown here is derived from an EMBL/GenBank/DDBJ whole genome shotgun (WGS) entry which is preliminary data.</text>
</comment>
<keyword evidence="2" id="KW-0249">Electron transport</keyword>
<protein>
    <submittedName>
        <fullName evidence="4">Flavoprotein</fullName>
    </submittedName>
</protein>
<feature type="non-terminal residue" evidence="4">
    <location>
        <position position="243"/>
    </location>
</feature>
<dbReference type="PROSITE" id="PS50902">
    <property type="entry name" value="FLAVODOXIN_LIKE"/>
    <property type="match status" value="1"/>
</dbReference>
<name>K1TPC1_9ZZZZ</name>
<proteinExistence type="predicted"/>
<dbReference type="SUPFAM" id="SSF56281">
    <property type="entry name" value="Metallo-hydrolase/oxidoreductase"/>
    <property type="match status" value="1"/>
</dbReference>
<evidence type="ECO:0000256" key="1">
    <source>
        <dbReference type="ARBA" id="ARBA00022448"/>
    </source>
</evidence>
<dbReference type="Gene3D" id="3.40.50.360">
    <property type="match status" value="1"/>
</dbReference>
<evidence type="ECO:0000259" key="3">
    <source>
        <dbReference type="PROSITE" id="PS50902"/>
    </source>
</evidence>
<dbReference type="InterPro" id="IPR001226">
    <property type="entry name" value="Flavodoxin_CS"/>
</dbReference>
<keyword evidence="1" id="KW-0813">Transport</keyword>
<reference evidence="4" key="1">
    <citation type="journal article" date="2013" name="Environ. Microbiol.">
        <title>Microbiota from the distal guts of lean and obese adolescents exhibit partial functional redundancy besides clear differences in community structure.</title>
        <authorList>
            <person name="Ferrer M."/>
            <person name="Ruiz A."/>
            <person name="Lanza F."/>
            <person name="Haange S.B."/>
            <person name="Oberbach A."/>
            <person name="Till H."/>
            <person name="Bargiela R."/>
            <person name="Campoy C."/>
            <person name="Segura M.T."/>
            <person name="Richter M."/>
            <person name="von Bergen M."/>
            <person name="Seifert J."/>
            <person name="Suarez A."/>
        </authorList>
    </citation>
    <scope>NUCLEOTIDE SEQUENCE</scope>
</reference>
<dbReference type="GO" id="GO:0010181">
    <property type="term" value="F:FMN binding"/>
    <property type="evidence" value="ECO:0007669"/>
    <property type="project" value="InterPro"/>
</dbReference>